<dbReference type="AlphaFoldDB" id="A0A7J7LDM1"/>
<organism evidence="1 2">
    <name type="scientific">Kingdonia uniflora</name>
    <dbReference type="NCBI Taxonomy" id="39325"/>
    <lineage>
        <taxon>Eukaryota</taxon>
        <taxon>Viridiplantae</taxon>
        <taxon>Streptophyta</taxon>
        <taxon>Embryophyta</taxon>
        <taxon>Tracheophyta</taxon>
        <taxon>Spermatophyta</taxon>
        <taxon>Magnoliopsida</taxon>
        <taxon>Ranunculales</taxon>
        <taxon>Circaeasteraceae</taxon>
        <taxon>Kingdonia</taxon>
    </lineage>
</organism>
<dbReference type="EMBL" id="JACGCM010002358">
    <property type="protein sequence ID" value="KAF6140688.1"/>
    <property type="molecule type" value="Genomic_DNA"/>
</dbReference>
<sequence length="92" mass="10874">MKKCMKKLEIDPSQPQLSRSSLGSITTFRFNQDVAREELVRFIVLDEQPFTFSEKETFKRFIKKLFGDSFQTPSKIPLKPIFLNFTKPKKRN</sequence>
<dbReference type="OrthoDB" id="1873329at2759"/>
<evidence type="ECO:0000313" key="1">
    <source>
        <dbReference type="EMBL" id="KAF6140688.1"/>
    </source>
</evidence>
<keyword evidence="2" id="KW-1185">Reference proteome</keyword>
<reference evidence="1 2" key="1">
    <citation type="journal article" date="2020" name="IScience">
        <title>Genome Sequencing of the Endangered Kingdonia uniflora (Circaeasteraceae, Ranunculales) Reveals Potential Mechanisms of Evolutionary Specialization.</title>
        <authorList>
            <person name="Sun Y."/>
            <person name="Deng T."/>
            <person name="Zhang A."/>
            <person name="Moore M.J."/>
            <person name="Landis J.B."/>
            <person name="Lin N."/>
            <person name="Zhang H."/>
            <person name="Zhang X."/>
            <person name="Huang J."/>
            <person name="Zhang X."/>
            <person name="Sun H."/>
            <person name="Wang H."/>
        </authorList>
    </citation>
    <scope>NUCLEOTIDE SEQUENCE [LARGE SCALE GENOMIC DNA]</scope>
    <source>
        <strain evidence="1">TB1705</strain>
        <tissue evidence="1">Leaf</tissue>
    </source>
</reference>
<dbReference type="Proteomes" id="UP000541444">
    <property type="component" value="Unassembled WGS sequence"/>
</dbReference>
<name>A0A7J7LDM1_9MAGN</name>
<gene>
    <name evidence="1" type="ORF">GIB67_013981</name>
</gene>
<comment type="caution">
    <text evidence="1">The sequence shown here is derived from an EMBL/GenBank/DDBJ whole genome shotgun (WGS) entry which is preliminary data.</text>
</comment>
<dbReference type="SUPFAM" id="SSF140996">
    <property type="entry name" value="Hermes dimerisation domain"/>
    <property type="match status" value="1"/>
</dbReference>
<evidence type="ECO:0000313" key="2">
    <source>
        <dbReference type="Proteomes" id="UP000541444"/>
    </source>
</evidence>
<proteinExistence type="predicted"/>
<accession>A0A7J7LDM1</accession>
<protein>
    <submittedName>
        <fullName evidence="1">Uncharacterized protein</fullName>
    </submittedName>
</protein>